<keyword evidence="2" id="KW-1185">Reference proteome</keyword>
<organism evidence="1 2">
    <name type="scientific">Euphydryas editha</name>
    <name type="common">Edith's checkerspot</name>
    <dbReference type="NCBI Taxonomy" id="104508"/>
    <lineage>
        <taxon>Eukaryota</taxon>
        <taxon>Metazoa</taxon>
        <taxon>Ecdysozoa</taxon>
        <taxon>Arthropoda</taxon>
        <taxon>Hexapoda</taxon>
        <taxon>Insecta</taxon>
        <taxon>Pterygota</taxon>
        <taxon>Neoptera</taxon>
        <taxon>Endopterygota</taxon>
        <taxon>Lepidoptera</taxon>
        <taxon>Glossata</taxon>
        <taxon>Ditrysia</taxon>
        <taxon>Papilionoidea</taxon>
        <taxon>Nymphalidae</taxon>
        <taxon>Nymphalinae</taxon>
        <taxon>Euphydryas</taxon>
    </lineage>
</organism>
<proteinExistence type="predicted"/>
<protein>
    <submittedName>
        <fullName evidence="1">Uncharacterized protein</fullName>
    </submittedName>
</protein>
<name>A0AAU9U0T0_EUPED</name>
<dbReference type="Gene3D" id="6.20.240.40">
    <property type="match status" value="1"/>
</dbReference>
<dbReference type="Proteomes" id="UP001153954">
    <property type="component" value="Unassembled WGS sequence"/>
</dbReference>
<evidence type="ECO:0000313" key="1">
    <source>
        <dbReference type="EMBL" id="CAH2092711.1"/>
    </source>
</evidence>
<evidence type="ECO:0000313" key="2">
    <source>
        <dbReference type="Proteomes" id="UP001153954"/>
    </source>
</evidence>
<sequence>MNHIQHILKNAQINTYCVLQARFKSKTHWAQLKKKTGPKYKALNHFDDFYGSVFGNEWDSMREALLRKSKYVALINNYGDPEETMDYLAQRGAHCLKNLMYIQKNFHDQYMPQEQTETKNNQNNNLENYTG</sequence>
<dbReference type="AlphaFoldDB" id="A0AAU9U0T0"/>
<gene>
    <name evidence="1" type="ORF">EEDITHA_LOCUS8444</name>
</gene>
<accession>A0AAU9U0T0</accession>
<comment type="caution">
    <text evidence="1">The sequence shown here is derived from an EMBL/GenBank/DDBJ whole genome shotgun (WGS) entry which is preliminary data.</text>
</comment>
<dbReference type="EMBL" id="CAKOGL010000012">
    <property type="protein sequence ID" value="CAH2092711.1"/>
    <property type="molecule type" value="Genomic_DNA"/>
</dbReference>
<reference evidence="1" key="1">
    <citation type="submission" date="2022-03" db="EMBL/GenBank/DDBJ databases">
        <authorList>
            <person name="Tunstrom K."/>
        </authorList>
    </citation>
    <scope>NUCLEOTIDE SEQUENCE</scope>
</reference>